<dbReference type="PANTHER" id="PTHR46599">
    <property type="entry name" value="PIGGYBAC TRANSPOSABLE ELEMENT-DERIVED PROTEIN 4"/>
    <property type="match status" value="1"/>
</dbReference>
<dbReference type="GeneID" id="125775358"/>
<name>A0ABM3IXX4_BACDO</name>
<accession>A0ABM3IXX4</accession>
<dbReference type="RefSeq" id="XP_049301825.1">
    <property type="nucleotide sequence ID" value="XM_049445868.1"/>
</dbReference>
<feature type="domain" description="PiggyBac transposable element-derived protein" evidence="2">
    <location>
        <begin position="116"/>
        <end position="349"/>
    </location>
</feature>
<sequence>MILSNLYVNSRTFLRTSTATHPVVGDEALDECVGDIRGDDSDLEEPTLPEYDPEDDSDSDEELEDAPIEAGEYFTARDGNVWSSIQPQPVRFRTHNILRSAQSVPVRATQGLTISETFKLIMSDEICDIIFRESNRKARQFFYDDNAKHPTREPRSWISITESEFDAYLGILLLSGVTHSGYVHTKDFWNTKSHPLYRAAMSVRRFWEISRFIRFDNGNTRQQRKQTDKAAAISDVFLMLNSCLRRYYVAEANVTVVEQLYAYRGGTGFTQYIPSKPAKYVIKVWWVCDSISSYPLQGQIYTGIAPSGERERNVDERIVKDLCINLFDESGRNIVCDNFFTSYNLAKSLMIDNNLSIAIEAMIGRPIRVVDDGAHGAEYGTPKSKGELLHLLQTTPYSSCTLCNKPVCAEHSKDLPQCDRCN</sequence>
<feature type="compositionally biased region" description="Acidic residues" evidence="1">
    <location>
        <begin position="41"/>
        <end position="64"/>
    </location>
</feature>
<keyword evidence="3" id="KW-1185">Reference proteome</keyword>
<evidence type="ECO:0000259" key="2">
    <source>
        <dbReference type="Pfam" id="PF13843"/>
    </source>
</evidence>
<evidence type="ECO:0000256" key="1">
    <source>
        <dbReference type="SAM" id="MobiDB-lite"/>
    </source>
</evidence>
<feature type="region of interest" description="Disordered" evidence="1">
    <location>
        <begin position="34"/>
        <end position="64"/>
    </location>
</feature>
<protein>
    <submittedName>
        <fullName evidence="4">Uncharacterized protein LOC125775358 isoform X1</fullName>
    </submittedName>
</protein>
<dbReference type="Proteomes" id="UP001652620">
    <property type="component" value="Chromosome 1"/>
</dbReference>
<reference evidence="4" key="2">
    <citation type="submission" date="2025-08" db="UniProtKB">
        <authorList>
            <consortium name="RefSeq"/>
        </authorList>
    </citation>
    <scope>IDENTIFICATION</scope>
    <source>
        <tissue evidence="4">Adult</tissue>
    </source>
</reference>
<evidence type="ECO:0000313" key="4">
    <source>
        <dbReference type="RefSeq" id="XP_049301825.1"/>
    </source>
</evidence>
<gene>
    <name evidence="4" type="primary">LOC125775358</name>
</gene>
<evidence type="ECO:0000313" key="3">
    <source>
        <dbReference type="Proteomes" id="UP001652620"/>
    </source>
</evidence>
<dbReference type="Pfam" id="PF13843">
    <property type="entry name" value="DDE_Tnp_1_7"/>
    <property type="match status" value="1"/>
</dbReference>
<organism evidence="3 4">
    <name type="scientific">Bactrocera dorsalis</name>
    <name type="common">Oriental fruit fly</name>
    <name type="synonym">Dacus dorsalis</name>
    <dbReference type="NCBI Taxonomy" id="27457"/>
    <lineage>
        <taxon>Eukaryota</taxon>
        <taxon>Metazoa</taxon>
        <taxon>Ecdysozoa</taxon>
        <taxon>Arthropoda</taxon>
        <taxon>Hexapoda</taxon>
        <taxon>Insecta</taxon>
        <taxon>Pterygota</taxon>
        <taxon>Neoptera</taxon>
        <taxon>Endopterygota</taxon>
        <taxon>Diptera</taxon>
        <taxon>Brachycera</taxon>
        <taxon>Muscomorpha</taxon>
        <taxon>Tephritoidea</taxon>
        <taxon>Tephritidae</taxon>
        <taxon>Bactrocera</taxon>
        <taxon>Bactrocera</taxon>
    </lineage>
</organism>
<dbReference type="PANTHER" id="PTHR46599:SF6">
    <property type="entry name" value="DUAL SPECIFICITY PHOSPHATASE 26"/>
    <property type="match status" value="1"/>
</dbReference>
<dbReference type="InterPro" id="IPR029526">
    <property type="entry name" value="PGBD"/>
</dbReference>
<reference evidence="3" key="1">
    <citation type="submission" date="2025-05" db="UniProtKB">
        <authorList>
            <consortium name="RefSeq"/>
        </authorList>
    </citation>
    <scope>NUCLEOTIDE SEQUENCE [LARGE SCALE GENOMIC DNA]</scope>
</reference>
<proteinExistence type="predicted"/>